<feature type="active site" evidence="8">
    <location>
        <position position="541"/>
    </location>
</feature>
<keyword evidence="5 9" id="KW-0378">Hydrolase</keyword>
<keyword evidence="3" id="KW-0134">Cell wall</keyword>
<name>A0A978VJ07_ZIZJJ</name>
<dbReference type="EMBL" id="JAEACU010000004">
    <property type="protein sequence ID" value="KAH7533076.1"/>
    <property type="molecule type" value="Genomic_DNA"/>
</dbReference>
<keyword evidence="4" id="KW-0964">Secreted</keyword>
<keyword evidence="6 9" id="KW-0326">Glycosidase</keyword>
<dbReference type="Proteomes" id="UP000813462">
    <property type="component" value="Unassembled WGS sequence"/>
</dbReference>
<dbReference type="Pfam" id="PF12937">
    <property type="entry name" value="F-box-like"/>
    <property type="match status" value="1"/>
</dbReference>
<proteinExistence type="inferred from homology"/>
<evidence type="ECO:0000256" key="2">
    <source>
        <dbReference type="ARBA" id="ARBA00008834"/>
    </source>
</evidence>
<comment type="subcellular location">
    <subcellularLocation>
        <location evidence="1">Secreted</location>
        <location evidence="1">Cell wall</location>
    </subcellularLocation>
</comment>
<evidence type="ECO:0000313" key="12">
    <source>
        <dbReference type="Proteomes" id="UP000813462"/>
    </source>
</evidence>
<dbReference type="CDD" id="cd09917">
    <property type="entry name" value="F-box_SF"/>
    <property type="match status" value="1"/>
</dbReference>
<dbReference type="InterPro" id="IPR000743">
    <property type="entry name" value="Glyco_hydro_28"/>
</dbReference>
<feature type="domain" description="F-box" evidence="10">
    <location>
        <begin position="1"/>
        <end position="44"/>
    </location>
</feature>
<evidence type="ECO:0000259" key="10">
    <source>
        <dbReference type="PROSITE" id="PS50181"/>
    </source>
</evidence>
<dbReference type="InterPro" id="IPR006626">
    <property type="entry name" value="PbH1"/>
</dbReference>
<evidence type="ECO:0000256" key="5">
    <source>
        <dbReference type="ARBA" id="ARBA00022801"/>
    </source>
</evidence>
<dbReference type="Pfam" id="PF23622">
    <property type="entry name" value="LRR_At1g61320_AtMIF1"/>
    <property type="match status" value="1"/>
</dbReference>
<evidence type="ECO:0000256" key="3">
    <source>
        <dbReference type="ARBA" id="ARBA00022512"/>
    </source>
</evidence>
<gene>
    <name evidence="11" type="ORF">FEM48_Zijuj04G0092000</name>
</gene>
<dbReference type="SUPFAM" id="SSF81383">
    <property type="entry name" value="F-box domain"/>
    <property type="match status" value="1"/>
</dbReference>
<dbReference type="PANTHER" id="PTHR31375">
    <property type="match status" value="1"/>
</dbReference>
<evidence type="ECO:0000256" key="6">
    <source>
        <dbReference type="ARBA" id="ARBA00023295"/>
    </source>
</evidence>
<evidence type="ECO:0000256" key="1">
    <source>
        <dbReference type="ARBA" id="ARBA00004191"/>
    </source>
</evidence>
<dbReference type="AlphaFoldDB" id="A0A978VJ07"/>
<dbReference type="InterPro" id="IPR001810">
    <property type="entry name" value="F-box_dom"/>
</dbReference>
<dbReference type="InterPro" id="IPR032675">
    <property type="entry name" value="LRR_dom_sf"/>
</dbReference>
<reference evidence="11" key="1">
    <citation type="journal article" date="2021" name="Front. Plant Sci.">
        <title>Chromosome-Scale Genome Assembly for Chinese Sour Jujube and Insights Into Its Genome Evolution and Domestication Signature.</title>
        <authorList>
            <person name="Shen L.-Y."/>
            <person name="Luo H."/>
            <person name="Wang X.-L."/>
            <person name="Wang X.-M."/>
            <person name="Qiu X.-J."/>
            <person name="Liu H."/>
            <person name="Zhou S.-S."/>
            <person name="Jia K.-H."/>
            <person name="Nie S."/>
            <person name="Bao Y.-T."/>
            <person name="Zhang R.-G."/>
            <person name="Yun Q.-Z."/>
            <person name="Chai Y.-H."/>
            <person name="Lu J.-Y."/>
            <person name="Li Y."/>
            <person name="Zhao S.-W."/>
            <person name="Mao J.-F."/>
            <person name="Jia S.-G."/>
            <person name="Mao Y.-M."/>
        </authorList>
    </citation>
    <scope>NUCLEOTIDE SEQUENCE</scope>
    <source>
        <strain evidence="11">AT0</strain>
        <tissue evidence="11">Leaf</tissue>
    </source>
</reference>
<dbReference type="Gene3D" id="1.20.1280.50">
    <property type="match status" value="1"/>
</dbReference>
<dbReference type="PROSITE" id="PS00502">
    <property type="entry name" value="POLYGALACTURONASE"/>
    <property type="match status" value="1"/>
</dbReference>
<keyword evidence="7" id="KW-0961">Cell wall biogenesis/degradation</keyword>
<dbReference type="SUPFAM" id="SSF51126">
    <property type="entry name" value="Pectin lyase-like"/>
    <property type="match status" value="2"/>
</dbReference>
<accession>A0A978VJ07</accession>
<sequence>MSKLPDEIVVAIMSFLSVEEAARLRVVCRQWNELWKTVIRFTPTLKFARRKTLKTNSRGYLKGVNKAMRLNTKASQTDLEELKIKVPLNKYFSDDVNRWVEFGAKRKAKKLKLDFSYTLRLKYSATFLANLSMFWLKDLSIKYLRVGDKDIEGIFTNSPNLERLNVHGSGILKKFKIASAPNLKYLTISSCKKFKHLHISNPNLNIMISCGVYCWPKQVKLSSPNLSQLHPTFCFNHSFFHYHDTLELIDPNPFHYFKKGFRNFDPYRELFGQLKRLRFKISSEVFWLNSYFYQKFFPELSKVEHLDVVLLPSKNDLIPSGRDLLQAAPSLHNLSIQLRPRYRYCKTSLSDMDFKWVENDTPMKAKAKEKYRGSHQNLEVVELAFKDAWKKACSTKEPVVLLVPNSKYLLKPIKFSGPCKSNRRRNHLALRIEGTIVASDDPSDYKDKTHWLEFEEIGHLAVEGGGTFDGNGNIWWQNSCKVTKSLLTAPEHSPNTDGIHITATRNIGLTNCVIGTGDDCISIVSGSKNIQATDIICGPGHGISIGSLGARNSEGHVSNVFVNRATLTGTTNGLRIKTWQGGSGYAKNIWFQNITMDRVKNPIIIDQDSCDQKTPCHEQKSAVQISNVIYSNINGTSSSEVALRLDCSESFPCQRIVMQDVNFKPDGNDIDNVEASSIPAEVLQATLPSKSRALPSTKYLKIVLVLAILVIFLAFSSLSFSCEKEALEIANNAITIPVLSYDPNIIGGYNNVSIHRNEMKVVHESLLKFQSHITNLYKIISWWFSSAKRIPSTKTSTLNVHDFGAKGDGITDDSEAFKEAWNRACSSEGQRVVLLVPRSNYMVKPIKFSGPCKSDHLIMKMKGKIKASQNRTDYKNKAYWIVFQKLQNFRVEGGGLFDGNGRIWWQDSCKVNKSLISAPEDSPNTDGIHVTRTQNLKIANCVIKTGDDCISIVGASKNIGATDITCGPGHGIRWGIE</sequence>
<dbReference type="GO" id="GO:0004650">
    <property type="term" value="F:polygalacturonase activity"/>
    <property type="evidence" value="ECO:0007669"/>
    <property type="project" value="InterPro"/>
</dbReference>
<dbReference type="Pfam" id="PF00295">
    <property type="entry name" value="Glyco_hydro_28"/>
    <property type="match status" value="2"/>
</dbReference>
<evidence type="ECO:0000256" key="4">
    <source>
        <dbReference type="ARBA" id="ARBA00022525"/>
    </source>
</evidence>
<dbReference type="Gene3D" id="2.160.20.10">
    <property type="entry name" value="Single-stranded right-handed beta-helix, Pectin lyase-like"/>
    <property type="match status" value="4"/>
</dbReference>
<comment type="similarity">
    <text evidence="2 9">Belongs to the glycosyl hydrolase 28 family.</text>
</comment>
<evidence type="ECO:0000313" key="11">
    <source>
        <dbReference type="EMBL" id="KAH7533076.1"/>
    </source>
</evidence>
<dbReference type="GO" id="GO:0071555">
    <property type="term" value="P:cell wall organization"/>
    <property type="evidence" value="ECO:0007669"/>
    <property type="project" value="UniProtKB-KW"/>
</dbReference>
<dbReference type="PROSITE" id="PS50181">
    <property type="entry name" value="FBOX"/>
    <property type="match status" value="1"/>
</dbReference>
<dbReference type="InterPro" id="IPR012334">
    <property type="entry name" value="Pectin_lyas_fold"/>
</dbReference>
<dbReference type="SMART" id="SM00256">
    <property type="entry name" value="FBOX"/>
    <property type="match status" value="1"/>
</dbReference>
<dbReference type="SUPFAM" id="SSF52047">
    <property type="entry name" value="RNI-like"/>
    <property type="match status" value="1"/>
</dbReference>
<protein>
    <recommendedName>
        <fullName evidence="10">F-box domain-containing protein</fullName>
    </recommendedName>
</protein>
<comment type="caution">
    <text evidence="11">The sequence shown here is derived from an EMBL/GenBank/DDBJ whole genome shotgun (WGS) entry which is preliminary data.</text>
</comment>
<dbReference type="Gene3D" id="3.80.10.10">
    <property type="entry name" value="Ribonuclease Inhibitor"/>
    <property type="match status" value="1"/>
</dbReference>
<dbReference type="InterPro" id="IPR036047">
    <property type="entry name" value="F-box-like_dom_sf"/>
</dbReference>
<evidence type="ECO:0000256" key="7">
    <source>
        <dbReference type="ARBA" id="ARBA00023316"/>
    </source>
</evidence>
<evidence type="ECO:0000256" key="9">
    <source>
        <dbReference type="RuleBase" id="RU361169"/>
    </source>
</evidence>
<dbReference type="InterPro" id="IPR055357">
    <property type="entry name" value="LRR_At1g61320_AtMIF1"/>
</dbReference>
<dbReference type="InterPro" id="IPR011050">
    <property type="entry name" value="Pectin_lyase_fold/virulence"/>
</dbReference>
<organism evidence="11 12">
    <name type="scientific">Ziziphus jujuba var. spinosa</name>
    <dbReference type="NCBI Taxonomy" id="714518"/>
    <lineage>
        <taxon>Eukaryota</taxon>
        <taxon>Viridiplantae</taxon>
        <taxon>Streptophyta</taxon>
        <taxon>Embryophyta</taxon>
        <taxon>Tracheophyta</taxon>
        <taxon>Spermatophyta</taxon>
        <taxon>Magnoliopsida</taxon>
        <taxon>eudicotyledons</taxon>
        <taxon>Gunneridae</taxon>
        <taxon>Pentapetalae</taxon>
        <taxon>rosids</taxon>
        <taxon>fabids</taxon>
        <taxon>Rosales</taxon>
        <taxon>Rhamnaceae</taxon>
        <taxon>Paliureae</taxon>
        <taxon>Ziziphus</taxon>
    </lineage>
</organism>
<evidence type="ECO:0000256" key="8">
    <source>
        <dbReference type="PROSITE-ProRule" id="PRU10052"/>
    </source>
</evidence>
<dbReference type="SMART" id="SM00710">
    <property type="entry name" value="PbH1"/>
    <property type="match status" value="6"/>
</dbReference>
<dbReference type="GO" id="GO:0005975">
    <property type="term" value="P:carbohydrate metabolic process"/>
    <property type="evidence" value="ECO:0007669"/>
    <property type="project" value="InterPro"/>
</dbReference>